<dbReference type="EMBL" id="DS113631">
    <property type="protein sequence ID" value="EAX99622.1"/>
    <property type="molecule type" value="Genomic_DNA"/>
</dbReference>
<feature type="region of interest" description="Disordered" evidence="2">
    <location>
        <begin position="294"/>
        <end position="321"/>
    </location>
</feature>
<evidence type="ECO:0000313" key="4">
    <source>
        <dbReference type="Proteomes" id="UP000001542"/>
    </source>
</evidence>
<organism evidence="3 4">
    <name type="scientific">Trichomonas vaginalis (strain ATCC PRA-98 / G3)</name>
    <dbReference type="NCBI Taxonomy" id="412133"/>
    <lineage>
        <taxon>Eukaryota</taxon>
        <taxon>Metamonada</taxon>
        <taxon>Parabasalia</taxon>
        <taxon>Trichomonadida</taxon>
        <taxon>Trichomonadidae</taxon>
        <taxon>Trichomonas</taxon>
    </lineage>
</organism>
<protein>
    <submittedName>
        <fullName evidence="3">Uncharacterized protein</fullName>
    </submittedName>
</protein>
<reference evidence="3" key="1">
    <citation type="submission" date="2006-10" db="EMBL/GenBank/DDBJ databases">
        <authorList>
            <person name="Amadeo P."/>
            <person name="Zhao Q."/>
            <person name="Wortman J."/>
            <person name="Fraser-Liggett C."/>
            <person name="Carlton J."/>
        </authorList>
    </citation>
    <scope>NUCLEOTIDE SEQUENCE</scope>
    <source>
        <strain evidence="3">G3</strain>
    </source>
</reference>
<keyword evidence="1" id="KW-0175">Coiled coil</keyword>
<name>A2F652_TRIV3</name>
<keyword evidence="4" id="KW-1185">Reference proteome</keyword>
<reference evidence="3" key="2">
    <citation type="journal article" date="2007" name="Science">
        <title>Draft genome sequence of the sexually transmitted pathogen Trichomonas vaginalis.</title>
        <authorList>
            <person name="Carlton J.M."/>
            <person name="Hirt R.P."/>
            <person name="Silva J.C."/>
            <person name="Delcher A.L."/>
            <person name="Schatz M."/>
            <person name="Zhao Q."/>
            <person name="Wortman J.R."/>
            <person name="Bidwell S.L."/>
            <person name="Alsmark U.C.M."/>
            <person name="Besteiro S."/>
            <person name="Sicheritz-Ponten T."/>
            <person name="Noel C.J."/>
            <person name="Dacks J.B."/>
            <person name="Foster P.G."/>
            <person name="Simillion C."/>
            <person name="Van de Peer Y."/>
            <person name="Miranda-Saavedra D."/>
            <person name="Barton G.J."/>
            <person name="Westrop G.D."/>
            <person name="Mueller S."/>
            <person name="Dessi D."/>
            <person name="Fiori P.L."/>
            <person name="Ren Q."/>
            <person name="Paulsen I."/>
            <person name="Zhang H."/>
            <person name="Bastida-Corcuera F.D."/>
            <person name="Simoes-Barbosa A."/>
            <person name="Brown M.T."/>
            <person name="Hayes R.D."/>
            <person name="Mukherjee M."/>
            <person name="Okumura C.Y."/>
            <person name="Schneider R."/>
            <person name="Smith A.J."/>
            <person name="Vanacova S."/>
            <person name="Villalvazo M."/>
            <person name="Haas B.J."/>
            <person name="Pertea M."/>
            <person name="Feldblyum T.V."/>
            <person name="Utterback T.R."/>
            <person name="Shu C.L."/>
            <person name="Osoegawa K."/>
            <person name="de Jong P.J."/>
            <person name="Hrdy I."/>
            <person name="Horvathova L."/>
            <person name="Zubacova Z."/>
            <person name="Dolezal P."/>
            <person name="Malik S.B."/>
            <person name="Logsdon J.M. Jr."/>
            <person name="Henze K."/>
            <person name="Gupta A."/>
            <person name="Wang C.C."/>
            <person name="Dunne R.L."/>
            <person name="Upcroft J.A."/>
            <person name="Upcroft P."/>
            <person name="White O."/>
            <person name="Salzberg S.L."/>
            <person name="Tang P."/>
            <person name="Chiu C.-H."/>
            <person name="Lee Y.-S."/>
            <person name="Embley T.M."/>
            <person name="Coombs G.H."/>
            <person name="Mottram J.C."/>
            <person name="Tachezy J."/>
            <person name="Fraser-Liggett C.M."/>
            <person name="Johnson P.J."/>
        </authorList>
    </citation>
    <scope>NUCLEOTIDE SEQUENCE [LARGE SCALE GENOMIC DNA]</scope>
    <source>
        <strain evidence="3">G3</strain>
    </source>
</reference>
<gene>
    <name evidence="3" type="ORF">TVAG_215220</name>
</gene>
<proteinExistence type="predicted"/>
<accession>A2F652</accession>
<sequence>MKRTLIIHELRPDYRNTPDKDILLSVKIIQPDTKIINNIPPAKFARLIEYESNNQPTQFEYDVEKNTLLNVEVYATADTETKSKVRKSKLDQVQEPALIGTGQINLALKVSKNIIDILPTRKPKIPRIVKTDLHSIPQWRRPSDYKSLKETESKKEKTEEPEGEVDLDKLAEETQNKKIAELNDSLDYTFVDFSAKLVISINTNPNGSTARSKLDRTENSIIKTKEQAKQEEEQQKIEEAKEIAKQEAVRKYRDFIKKEYMCMIDNKRQIAKIKADDQRNQKYYEEEEDYYSVHYEEEEVREPPPPPPRKQSSSSRSSNKK</sequence>
<dbReference type="KEGG" id="tva:4757432"/>
<dbReference type="Proteomes" id="UP000001542">
    <property type="component" value="Unassembled WGS sequence"/>
</dbReference>
<dbReference type="InParanoid" id="A2F652"/>
<evidence type="ECO:0000256" key="2">
    <source>
        <dbReference type="SAM" id="MobiDB-lite"/>
    </source>
</evidence>
<feature type="region of interest" description="Disordered" evidence="2">
    <location>
        <begin position="144"/>
        <end position="165"/>
    </location>
</feature>
<feature type="coiled-coil region" evidence="1">
    <location>
        <begin position="214"/>
        <end position="250"/>
    </location>
</feature>
<evidence type="ECO:0000313" key="3">
    <source>
        <dbReference type="EMBL" id="EAX99622.1"/>
    </source>
</evidence>
<evidence type="ECO:0000256" key="1">
    <source>
        <dbReference type="SAM" id="Coils"/>
    </source>
</evidence>
<feature type="compositionally biased region" description="Low complexity" evidence="2">
    <location>
        <begin position="310"/>
        <end position="321"/>
    </location>
</feature>
<dbReference type="AlphaFoldDB" id="A2F652"/>
<dbReference type="VEuPathDB" id="TrichDB:TVAGG3_0363950"/>
<dbReference type="RefSeq" id="XP_001312552.1">
    <property type="nucleotide sequence ID" value="XM_001312551.1"/>
</dbReference>
<dbReference type="VEuPathDB" id="TrichDB:TVAG_215220"/>